<dbReference type="InterPro" id="IPR006176">
    <property type="entry name" value="3-OHacyl-CoA_DH_NAD-bd"/>
</dbReference>
<dbReference type="SUPFAM" id="SSF52096">
    <property type="entry name" value="ClpP/crotonase"/>
    <property type="match status" value="1"/>
</dbReference>
<dbReference type="Proteomes" id="UP000657574">
    <property type="component" value="Unassembled WGS sequence"/>
</dbReference>
<evidence type="ECO:0000259" key="13">
    <source>
        <dbReference type="Pfam" id="PF00725"/>
    </source>
</evidence>
<dbReference type="InterPro" id="IPR029045">
    <property type="entry name" value="ClpP/crotonase-like_dom_sf"/>
</dbReference>
<comment type="pathway">
    <text evidence="2">Lipid metabolism; fatty acid beta-oxidation.</text>
</comment>
<keyword evidence="16" id="KW-1185">Reference proteome</keyword>
<comment type="caution">
    <text evidence="15">The sequence shown here is derived from an EMBL/GenBank/DDBJ whole genome shotgun (WGS) entry which is preliminary data.</text>
</comment>
<dbReference type="Pfam" id="PF02737">
    <property type="entry name" value="3HCDH_N"/>
    <property type="match status" value="1"/>
</dbReference>
<evidence type="ECO:0000256" key="4">
    <source>
        <dbReference type="ARBA" id="ARBA00022963"/>
    </source>
</evidence>
<feature type="domain" description="3-hydroxyacyl-CoA dehydrogenase C-terminal" evidence="13">
    <location>
        <begin position="593"/>
        <end position="663"/>
    </location>
</feature>
<protein>
    <submittedName>
        <fullName evidence="15">Enoyl-CoA hydratase</fullName>
    </submittedName>
</protein>
<keyword evidence="5" id="KW-0560">Oxidoreductase</keyword>
<evidence type="ECO:0000256" key="11">
    <source>
        <dbReference type="ARBA" id="ARBA00023268"/>
    </source>
</evidence>
<name>A0A917L774_9ACTN</name>
<evidence type="ECO:0000256" key="10">
    <source>
        <dbReference type="ARBA" id="ARBA00023239"/>
    </source>
</evidence>
<proteinExistence type="predicted"/>
<dbReference type="EMBL" id="BMQA01000027">
    <property type="protein sequence ID" value="GGJ42884.1"/>
    <property type="molecule type" value="Genomic_DNA"/>
</dbReference>
<keyword evidence="9" id="KW-0413">Isomerase</keyword>
<organism evidence="15 16">
    <name type="scientific">Streptomyces brasiliensis</name>
    <dbReference type="NCBI Taxonomy" id="1954"/>
    <lineage>
        <taxon>Bacteria</taxon>
        <taxon>Bacillati</taxon>
        <taxon>Actinomycetota</taxon>
        <taxon>Actinomycetes</taxon>
        <taxon>Kitasatosporales</taxon>
        <taxon>Streptomycetaceae</taxon>
        <taxon>Streptomyces</taxon>
    </lineage>
</organism>
<evidence type="ECO:0000256" key="8">
    <source>
        <dbReference type="ARBA" id="ARBA00023140"/>
    </source>
</evidence>
<dbReference type="InterPro" id="IPR001753">
    <property type="entry name" value="Enoyl-CoA_hydra/iso"/>
</dbReference>
<dbReference type="GO" id="GO:0016042">
    <property type="term" value="P:lipid catabolic process"/>
    <property type="evidence" value="ECO:0007669"/>
    <property type="project" value="UniProtKB-KW"/>
</dbReference>
<keyword evidence="4" id="KW-0442">Lipid degradation</keyword>
<comment type="subcellular location">
    <subcellularLocation>
        <location evidence="1">Peroxisome</location>
    </subcellularLocation>
</comment>
<dbReference type="AlphaFoldDB" id="A0A917L774"/>
<dbReference type="CDD" id="cd06558">
    <property type="entry name" value="crotonase-like"/>
    <property type="match status" value="1"/>
</dbReference>
<evidence type="ECO:0000256" key="7">
    <source>
        <dbReference type="ARBA" id="ARBA00023098"/>
    </source>
</evidence>
<keyword evidence="10" id="KW-0456">Lyase</keyword>
<keyword evidence="11" id="KW-0511">Multifunctional enzyme</keyword>
<evidence type="ECO:0000256" key="1">
    <source>
        <dbReference type="ARBA" id="ARBA00004275"/>
    </source>
</evidence>
<feature type="domain" description="3-hydroxyacyl-CoA dehydrogenase C-terminal" evidence="13">
    <location>
        <begin position="466"/>
        <end position="559"/>
    </location>
</feature>
<dbReference type="InterPro" id="IPR006108">
    <property type="entry name" value="3HC_DH_C"/>
</dbReference>
<evidence type="ECO:0000313" key="16">
    <source>
        <dbReference type="Proteomes" id="UP000657574"/>
    </source>
</evidence>
<comment type="catalytic activity">
    <reaction evidence="12">
        <text>a (3S)-3-hydroxyacyl-CoA + NAD(+) = a 3-oxoacyl-CoA + NADH + H(+)</text>
        <dbReference type="Rhea" id="RHEA:22432"/>
        <dbReference type="ChEBI" id="CHEBI:15378"/>
        <dbReference type="ChEBI" id="CHEBI:57318"/>
        <dbReference type="ChEBI" id="CHEBI:57540"/>
        <dbReference type="ChEBI" id="CHEBI:57945"/>
        <dbReference type="ChEBI" id="CHEBI:90726"/>
        <dbReference type="EC" id="1.1.1.35"/>
    </reaction>
</comment>
<accession>A0A917L774</accession>
<evidence type="ECO:0000256" key="5">
    <source>
        <dbReference type="ARBA" id="ARBA00023002"/>
    </source>
</evidence>
<dbReference type="GO" id="GO:0006631">
    <property type="term" value="P:fatty acid metabolic process"/>
    <property type="evidence" value="ECO:0007669"/>
    <property type="project" value="UniProtKB-KW"/>
</dbReference>
<dbReference type="RefSeq" id="WP_189314644.1">
    <property type="nucleotide sequence ID" value="NZ_BMQA01000027.1"/>
</dbReference>
<evidence type="ECO:0000259" key="14">
    <source>
        <dbReference type="Pfam" id="PF02737"/>
    </source>
</evidence>
<gene>
    <name evidence="15" type="ORF">GCM10010121_062660</name>
</gene>
<evidence type="ECO:0000313" key="15">
    <source>
        <dbReference type="EMBL" id="GGJ42884.1"/>
    </source>
</evidence>
<evidence type="ECO:0000256" key="3">
    <source>
        <dbReference type="ARBA" id="ARBA00022832"/>
    </source>
</evidence>
<dbReference type="Pfam" id="PF00378">
    <property type="entry name" value="ECH_1"/>
    <property type="match status" value="1"/>
</dbReference>
<dbReference type="Gene3D" id="3.90.226.10">
    <property type="entry name" value="2-enoyl-CoA Hydratase, Chain A, domain 1"/>
    <property type="match status" value="1"/>
</dbReference>
<reference evidence="15" key="2">
    <citation type="submission" date="2020-09" db="EMBL/GenBank/DDBJ databases">
        <authorList>
            <person name="Sun Q."/>
            <person name="Ohkuma M."/>
        </authorList>
    </citation>
    <scope>NUCLEOTIDE SEQUENCE</scope>
    <source>
        <strain evidence="15">JCM 3086</strain>
    </source>
</reference>
<keyword evidence="3" id="KW-0276">Fatty acid metabolism</keyword>
<keyword evidence="8" id="KW-0576">Peroxisome</keyword>
<evidence type="ECO:0000256" key="2">
    <source>
        <dbReference type="ARBA" id="ARBA00005005"/>
    </source>
</evidence>
<dbReference type="InterPro" id="IPR008927">
    <property type="entry name" value="6-PGluconate_DH-like_C_sf"/>
</dbReference>
<dbReference type="Gene3D" id="1.10.1040.50">
    <property type="match status" value="1"/>
</dbReference>
<dbReference type="GO" id="GO:0003857">
    <property type="term" value="F:(3S)-3-hydroxyacyl-CoA dehydrogenase (NAD+) activity"/>
    <property type="evidence" value="ECO:0007669"/>
    <property type="project" value="UniProtKB-EC"/>
</dbReference>
<keyword evidence="6" id="KW-0520">NAD</keyword>
<dbReference type="GO" id="GO:0004300">
    <property type="term" value="F:enoyl-CoA hydratase activity"/>
    <property type="evidence" value="ECO:0007669"/>
    <property type="project" value="UniProtKB-ARBA"/>
</dbReference>
<dbReference type="Gene3D" id="3.40.50.720">
    <property type="entry name" value="NAD(P)-binding Rossmann-like Domain"/>
    <property type="match status" value="1"/>
</dbReference>
<dbReference type="SUPFAM" id="SSF51735">
    <property type="entry name" value="NAD(P)-binding Rossmann-fold domains"/>
    <property type="match status" value="1"/>
</dbReference>
<dbReference type="InterPro" id="IPR036291">
    <property type="entry name" value="NAD(P)-bd_dom_sf"/>
</dbReference>
<evidence type="ECO:0000256" key="6">
    <source>
        <dbReference type="ARBA" id="ARBA00023027"/>
    </source>
</evidence>
<dbReference type="GO" id="GO:0016853">
    <property type="term" value="F:isomerase activity"/>
    <property type="evidence" value="ECO:0007669"/>
    <property type="project" value="UniProtKB-KW"/>
</dbReference>
<dbReference type="GO" id="GO:0070403">
    <property type="term" value="F:NAD+ binding"/>
    <property type="evidence" value="ECO:0007669"/>
    <property type="project" value="InterPro"/>
</dbReference>
<sequence length="678" mass="70895">MSTSVTVEVIDGVHVVTLDNPPVNASNAALRAGIVEAVATAIRDGARGMVLVGANGTFVSGSDLREFSGDVPPPLLPEVIERLEQAPFPVVAALDGYALGGGLELALGCDHRIGTPGLEIGLPEVGLGMVPGAGGTQRLPRLVGRSTALSVVASGDRLDGRAALDAGLLDALAPAEELIAAAVAFALDAAKAPVGARPVPAQDSEQYDALVASVRKRGRGRPQIEESIRLVTLAGETPIAEALVDERATFTRLRESAEAASLRHLFFSERRAAKVGRGPKGAAGAPRSQVGTVGVLGAGTMGRGIALGAAALGLTVIVVDRDQATIERAQTGFAEAAVEGARRAGAVAGDVEFTVDSARLAEVDLVVEAVYEDLDVKRAAIYALEQVVRADCVLASNTSYLDLETLAVAIQHPERFLGLHFFAPADRMRLVEVVPLSATDAGATERVFAFARQLGKKPVQALNSEGFIGNRILQAYRRHAEYLVEDGCLPAEVDEALRGFGFAMGPFAVADLSGLQIAKTVRERLRAEGRAPIRDTAIADALCEHGWLGRASGLGYYAYADGAMSPNPEVAAVAADVSAMLGITRRTFTADEIVDRCVGAMAVEAATVVASGVARNPGDVDLAMVEGFGFPRHAGGPLWWAAQLSPDVRERVWAAVEEARRAPVDREMITMVLKENVA</sequence>
<feature type="domain" description="3-hydroxyacyl-CoA dehydrogenase NAD binding" evidence="14">
    <location>
        <begin position="292"/>
        <end position="461"/>
    </location>
</feature>
<keyword evidence="7" id="KW-0443">Lipid metabolism</keyword>
<evidence type="ECO:0000256" key="12">
    <source>
        <dbReference type="ARBA" id="ARBA00049556"/>
    </source>
</evidence>
<evidence type="ECO:0000256" key="9">
    <source>
        <dbReference type="ARBA" id="ARBA00023235"/>
    </source>
</evidence>
<reference evidence="15" key="1">
    <citation type="journal article" date="2014" name="Int. J. Syst. Evol. Microbiol.">
        <title>Complete genome sequence of Corynebacterium casei LMG S-19264T (=DSM 44701T), isolated from a smear-ripened cheese.</title>
        <authorList>
            <consortium name="US DOE Joint Genome Institute (JGI-PGF)"/>
            <person name="Walter F."/>
            <person name="Albersmeier A."/>
            <person name="Kalinowski J."/>
            <person name="Ruckert C."/>
        </authorList>
    </citation>
    <scope>NUCLEOTIDE SEQUENCE</scope>
    <source>
        <strain evidence="15">JCM 3086</strain>
    </source>
</reference>
<dbReference type="Pfam" id="PF00725">
    <property type="entry name" value="3HCDH"/>
    <property type="match status" value="2"/>
</dbReference>
<dbReference type="SUPFAM" id="SSF48179">
    <property type="entry name" value="6-phosphogluconate dehydrogenase C-terminal domain-like"/>
    <property type="match status" value="2"/>
</dbReference>
<dbReference type="PANTHER" id="PTHR23309">
    <property type="entry name" value="3-HYDROXYACYL-COA DEHYROGENASE"/>
    <property type="match status" value="1"/>
</dbReference>